<name>E8R9I1_DESM0</name>
<feature type="region of interest" description="Disordered" evidence="1">
    <location>
        <begin position="174"/>
        <end position="215"/>
    </location>
</feature>
<reference evidence="2 3" key="2">
    <citation type="journal article" date="2011" name="Stand. Genomic Sci.">
        <title>Complete genome sequence of Desulfurococcus mucosus type strain (O7/1).</title>
        <authorList>
            <person name="Wirth R."/>
            <person name="Chertkov O."/>
            <person name="Held B."/>
            <person name="Lapidus A."/>
            <person name="Nolan M."/>
            <person name="Lucas S."/>
            <person name="Hammon N."/>
            <person name="Deshpande S."/>
            <person name="Cheng J.F."/>
            <person name="Tapia R."/>
            <person name="Han C."/>
            <person name="Goodwin L."/>
            <person name="Pitluck S."/>
            <person name="Liolios K."/>
            <person name="Ioanna P."/>
            <person name="Ivanova N."/>
            <person name="Mavromatis K."/>
            <person name="Mikhailova N."/>
            <person name="Pati A."/>
            <person name="Chen A."/>
            <person name="Palaniappan K."/>
            <person name="Land M."/>
            <person name="Hauser L."/>
            <person name="Chang Y.J."/>
            <person name="Jeffries C.D."/>
            <person name="Bilek Y."/>
            <person name="Hader T."/>
            <person name="Rohde M."/>
            <person name="Spring S."/>
            <person name="Sikorski J."/>
            <person name="Goker M."/>
            <person name="Woyke T."/>
            <person name="Bristow J."/>
            <person name="Eisen J.A."/>
            <person name="Markowitz V."/>
            <person name="Hugenholtz P."/>
            <person name="Kyrpides N.C."/>
            <person name="Klenk H.P."/>
        </authorList>
    </citation>
    <scope>NUCLEOTIDE SEQUENCE [LARGE SCALE GENOMIC DNA]</scope>
    <source>
        <strain evidence="3">ATCC 35584 / DSM 2162 / JCM 9187 / O7/1</strain>
    </source>
</reference>
<accession>E8R9I1</accession>
<dbReference type="HOGENOM" id="CLU_111438_0_0_2"/>
<sequence length="215" mass="25089">MRLVVRSFKLTPFEEETDVLKIRLYAQSDEQWREMEVDVNTRESNGGRLLEKMLEVAGNQLVTWLAREGEAGCYRFVNAEAPGVSITLGEGSVEGVETLLALKPSHLIRVRLVRFEEPEKYHVVYEFKPSRESMVYEGFITVKNPELRYDLILVDTAEDTRIILPHEMVLPQLKLGEKRTRRTKRRRKTKSSKAGKRKKSKSKSGKKRKSRRRRR</sequence>
<reference evidence="3" key="1">
    <citation type="submission" date="2010-11" db="EMBL/GenBank/DDBJ databases">
        <title>The complete genome of Desulfurococcus mucosus DSM 2162.</title>
        <authorList>
            <consortium name="US DOE Joint Genome Institute (JGI-PGF)"/>
            <person name="Lucas S."/>
            <person name="Copeland A."/>
            <person name="Lapidus A."/>
            <person name="Bruce D."/>
            <person name="Goodwin L."/>
            <person name="Pitluck S."/>
            <person name="Kyrpides N."/>
            <person name="Mavromatis K."/>
            <person name="Pagani I."/>
            <person name="Ivanova N."/>
            <person name="Ovchinnikova G."/>
            <person name="Chertkov O."/>
            <person name="Held B."/>
            <person name="Brettin T."/>
            <person name="Detter J.C."/>
            <person name="Tapia R."/>
            <person name="Han C."/>
            <person name="Land M."/>
            <person name="Hauser L."/>
            <person name="Markowitz V."/>
            <person name="Cheng J.-F."/>
            <person name="Hugenholtz P."/>
            <person name="Woyke T."/>
            <person name="Wu D."/>
            <person name="Wirth R."/>
            <person name="Bilek Y."/>
            <person name="Hader T."/>
            <person name="Klenk H.-P."/>
            <person name="Eisen J.A."/>
        </authorList>
    </citation>
    <scope>NUCLEOTIDE SEQUENCE [LARGE SCALE GENOMIC DNA]</scope>
    <source>
        <strain evidence="3">ATCC 35584 / DSM 2162 / JCM 9187 / O7/1</strain>
    </source>
</reference>
<evidence type="ECO:0000256" key="1">
    <source>
        <dbReference type="SAM" id="MobiDB-lite"/>
    </source>
</evidence>
<protein>
    <submittedName>
        <fullName evidence="2">Uncharacterized protein</fullName>
    </submittedName>
</protein>
<dbReference type="AlphaFoldDB" id="E8R9I1"/>
<dbReference type="STRING" id="765177.Desmu_0853"/>
<organism evidence="2 3">
    <name type="scientific">Desulfurococcus mucosus (strain ATCC 35584 / DSM 2162 / JCM 9187 / O7/1)</name>
    <dbReference type="NCBI Taxonomy" id="765177"/>
    <lineage>
        <taxon>Archaea</taxon>
        <taxon>Thermoproteota</taxon>
        <taxon>Thermoprotei</taxon>
        <taxon>Desulfurococcales</taxon>
        <taxon>Desulfurococcaceae</taxon>
        <taxon>Desulfurococcus</taxon>
    </lineage>
</organism>
<proteinExistence type="predicted"/>
<feature type="compositionally biased region" description="Basic residues" evidence="1">
    <location>
        <begin position="179"/>
        <end position="215"/>
    </location>
</feature>
<dbReference type="Proteomes" id="UP000001068">
    <property type="component" value="Chromosome"/>
</dbReference>
<dbReference type="eggNOG" id="arCOG08854">
    <property type="taxonomic scope" value="Archaea"/>
</dbReference>
<dbReference type="EMBL" id="CP002363">
    <property type="protein sequence ID" value="ADV65157.1"/>
    <property type="molecule type" value="Genomic_DNA"/>
</dbReference>
<dbReference type="KEGG" id="dmu:Desmu_0853"/>
<evidence type="ECO:0000313" key="2">
    <source>
        <dbReference type="EMBL" id="ADV65157.1"/>
    </source>
</evidence>
<evidence type="ECO:0000313" key="3">
    <source>
        <dbReference type="Proteomes" id="UP000001068"/>
    </source>
</evidence>
<keyword evidence="3" id="KW-1185">Reference proteome</keyword>
<gene>
    <name evidence="2" type="ordered locus">Desmu_0853</name>
</gene>